<accession>A0ACC2KN54</accession>
<sequence length="485" mass="56221">MENLGAQSFSVDLINSLPEPLIHHILSFLDTKQAVRTGILSKGWRNHWKSTPILNFHQHYNSTNSSNDEEVEEEDDDDSETEYQEDDSETENEREVEQRRNFISFVERTLVLHINPNIQKFRLSLKYSDRRYSSCVDAWILFAIWRNVEELCLDFFDSYDEYKVPSGLFNCDKLVSLTLKRCFIKTPKSVSFCSLAVLSIWDTTFSECMIKEILVGCPLLEDLVLVRCRFNMSYELCICSYSTHPSTLMLKRLTMRACRNFGLKVEAPKLEILKVSGSIMGKYSFKKLVSLKEAKISFGSIGFGYHVGFPNLSVIDFRRAQALKLCNVCIQEIHCPLFNRSLYLVLNVERLTLLTGLQKYELPGEGSFCPVQLYPFDEREYWAKRPSSFASLTYSLKTVEITGFMGEESESSDDVAEFLDKQEYKLNFIRFLLEKAKVLEKMTIRVSEKPRFVEEKEWRKIVRKVGRKVKAMHKVSTGAKVIFSI</sequence>
<gene>
    <name evidence="1" type="ORF">MRB53_030907</name>
</gene>
<keyword evidence="2" id="KW-1185">Reference proteome</keyword>
<evidence type="ECO:0000313" key="1">
    <source>
        <dbReference type="EMBL" id="KAJ8622378.1"/>
    </source>
</evidence>
<comment type="caution">
    <text evidence="1">The sequence shown here is derived from an EMBL/GenBank/DDBJ whole genome shotgun (WGS) entry which is preliminary data.</text>
</comment>
<dbReference type="Proteomes" id="UP001234297">
    <property type="component" value="Chromosome 10"/>
</dbReference>
<organism evidence="1 2">
    <name type="scientific">Persea americana</name>
    <name type="common">Avocado</name>
    <dbReference type="NCBI Taxonomy" id="3435"/>
    <lineage>
        <taxon>Eukaryota</taxon>
        <taxon>Viridiplantae</taxon>
        <taxon>Streptophyta</taxon>
        <taxon>Embryophyta</taxon>
        <taxon>Tracheophyta</taxon>
        <taxon>Spermatophyta</taxon>
        <taxon>Magnoliopsida</taxon>
        <taxon>Magnoliidae</taxon>
        <taxon>Laurales</taxon>
        <taxon>Lauraceae</taxon>
        <taxon>Persea</taxon>
    </lineage>
</organism>
<reference evidence="1 2" key="1">
    <citation type="journal article" date="2022" name="Hortic Res">
        <title>A haplotype resolved chromosomal level avocado genome allows analysis of novel avocado genes.</title>
        <authorList>
            <person name="Nath O."/>
            <person name="Fletcher S.J."/>
            <person name="Hayward A."/>
            <person name="Shaw L.M."/>
            <person name="Masouleh A.K."/>
            <person name="Furtado A."/>
            <person name="Henry R.J."/>
            <person name="Mitter N."/>
        </authorList>
    </citation>
    <scope>NUCLEOTIDE SEQUENCE [LARGE SCALE GENOMIC DNA]</scope>
    <source>
        <strain evidence="2">cv. Hass</strain>
    </source>
</reference>
<name>A0ACC2KN54_PERAE</name>
<dbReference type="EMBL" id="CM056818">
    <property type="protein sequence ID" value="KAJ8622378.1"/>
    <property type="molecule type" value="Genomic_DNA"/>
</dbReference>
<evidence type="ECO:0000313" key="2">
    <source>
        <dbReference type="Proteomes" id="UP001234297"/>
    </source>
</evidence>
<proteinExistence type="predicted"/>
<protein>
    <submittedName>
        <fullName evidence="1">Uncharacterized protein</fullName>
    </submittedName>
</protein>